<dbReference type="InterPro" id="IPR001732">
    <property type="entry name" value="UDP-Glc/GDP-Man_DH_N"/>
</dbReference>
<feature type="binding site" evidence="10">
    <location>
        <position position="213"/>
    </location>
    <ligand>
        <name>substrate</name>
    </ligand>
</feature>
<evidence type="ECO:0000256" key="9">
    <source>
        <dbReference type="PIRSR" id="PIRSR500134-1"/>
    </source>
</evidence>
<dbReference type="Pfam" id="PF03721">
    <property type="entry name" value="UDPG_MGDP_dh_N"/>
    <property type="match status" value="1"/>
</dbReference>
<dbReference type="PIRSF" id="PIRSF000124">
    <property type="entry name" value="UDPglc_GDPman_dh"/>
    <property type="match status" value="1"/>
</dbReference>
<dbReference type="GO" id="GO:0003979">
    <property type="term" value="F:UDP-glucose 6-dehydrogenase activity"/>
    <property type="evidence" value="ECO:0007669"/>
    <property type="project" value="UniProtKB-EC"/>
</dbReference>
<feature type="binding site" evidence="10">
    <location>
        <begin position="258"/>
        <end position="262"/>
    </location>
    <ligand>
        <name>substrate</name>
    </ligand>
</feature>
<dbReference type="PANTHER" id="PTHR43750">
    <property type="entry name" value="UDP-GLUCOSE 6-DEHYDROGENASE TUAD"/>
    <property type="match status" value="1"/>
</dbReference>
<feature type="binding site" evidence="10">
    <location>
        <position position="266"/>
    </location>
    <ligand>
        <name>substrate</name>
    </ligand>
</feature>
<dbReference type="HOGENOM" id="CLU_023810_1_2_4"/>
<comment type="catalytic activity">
    <reaction evidence="7 8">
        <text>UDP-alpha-D-glucose + 2 NAD(+) + H2O = UDP-alpha-D-glucuronate + 2 NADH + 3 H(+)</text>
        <dbReference type="Rhea" id="RHEA:23596"/>
        <dbReference type="ChEBI" id="CHEBI:15377"/>
        <dbReference type="ChEBI" id="CHEBI:15378"/>
        <dbReference type="ChEBI" id="CHEBI:57540"/>
        <dbReference type="ChEBI" id="CHEBI:57945"/>
        <dbReference type="ChEBI" id="CHEBI:58052"/>
        <dbReference type="ChEBI" id="CHEBI:58885"/>
        <dbReference type="EC" id="1.1.1.22"/>
    </reaction>
</comment>
<dbReference type="Gene3D" id="1.20.5.100">
    <property type="entry name" value="Cytochrome c1, transmembrane anchor, C-terminal"/>
    <property type="match status" value="1"/>
</dbReference>
<dbReference type="SUPFAM" id="SSF51735">
    <property type="entry name" value="NAD(P)-binding Rossmann-fold domains"/>
    <property type="match status" value="1"/>
</dbReference>
<dbReference type="GO" id="GO:0051287">
    <property type="term" value="F:NAD binding"/>
    <property type="evidence" value="ECO:0007669"/>
    <property type="project" value="InterPro"/>
</dbReference>
<evidence type="ECO:0000256" key="10">
    <source>
        <dbReference type="PIRSR" id="PIRSR500134-2"/>
    </source>
</evidence>
<evidence type="ECO:0000256" key="4">
    <source>
        <dbReference type="ARBA" id="ARBA00015132"/>
    </source>
</evidence>
<dbReference type="EMBL" id="AYXT01000001">
    <property type="protein sequence ID" value="ETF03837.1"/>
    <property type="molecule type" value="Genomic_DNA"/>
</dbReference>
<feature type="binding site" evidence="11">
    <location>
        <position position="161"/>
    </location>
    <ligand>
        <name>NAD(+)</name>
        <dbReference type="ChEBI" id="CHEBI:57540"/>
    </ligand>
</feature>
<feature type="binding site" evidence="11">
    <location>
        <position position="86"/>
    </location>
    <ligand>
        <name>NAD(+)</name>
        <dbReference type="ChEBI" id="CHEBI:57540"/>
    </ligand>
</feature>
<comment type="pathway">
    <text evidence="1">Nucleotide-sugar biosynthesis; UDP-alpha-D-glucuronate biosynthesis; UDP-alpha-D-glucuronate from UDP-alpha-D-glucose: step 1/1.</text>
</comment>
<evidence type="ECO:0000313" key="15">
    <source>
        <dbReference type="Proteomes" id="UP000018733"/>
    </source>
</evidence>
<evidence type="ECO:0000256" key="3">
    <source>
        <dbReference type="ARBA" id="ARBA00012954"/>
    </source>
</evidence>
<dbReference type="GO" id="GO:0000271">
    <property type="term" value="P:polysaccharide biosynthetic process"/>
    <property type="evidence" value="ECO:0007669"/>
    <property type="project" value="InterPro"/>
</dbReference>
<protein>
    <recommendedName>
        <fullName evidence="4 8">UDP-glucose 6-dehydrogenase</fullName>
        <ecNumber evidence="3 8">1.1.1.22</ecNumber>
    </recommendedName>
</protein>
<organism evidence="14 15">
    <name type="scientific">Advenella kashmirensis W13003</name>
    <dbReference type="NCBI Taxonomy" id="1424334"/>
    <lineage>
        <taxon>Bacteria</taxon>
        <taxon>Pseudomonadati</taxon>
        <taxon>Pseudomonadota</taxon>
        <taxon>Betaproteobacteria</taxon>
        <taxon>Burkholderiales</taxon>
        <taxon>Alcaligenaceae</taxon>
    </lineage>
</organism>
<evidence type="ECO:0000256" key="1">
    <source>
        <dbReference type="ARBA" id="ARBA00004701"/>
    </source>
</evidence>
<evidence type="ECO:0000256" key="6">
    <source>
        <dbReference type="ARBA" id="ARBA00023027"/>
    </source>
</evidence>
<dbReference type="RefSeq" id="WP_024003289.1">
    <property type="nucleotide sequence ID" value="NZ_KI650979.1"/>
</dbReference>
<reference evidence="14 15" key="1">
    <citation type="journal article" date="2014" name="Genome Announc.">
        <title>Draft Genome Sequence of Advenella kashmirensis Strain W13003, a Polycyclic Aromatic Hydrocarbon-Degrading Bacterium.</title>
        <authorList>
            <person name="Wang X."/>
            <person name="Jin D."/>
            <person name="Zhou L."/>
            <person name="Wu L."/>
            <person name="An W."/>
            <person name="Zhao L."/>
        </authorList>
    </citation>
    <scope>NUCLEOTIDE SEQUENCE [LARGE SCALE GENOMIC DNA]</scope>
    <source>
        <strain evidence="14 15">W13003</strain>
    </source>
</reference>
<dbReference type="InterPro" id="IPR036220">
    <property type="entry name" value="UDP-Glc/GDP-Man_DH_C_sf"/>
</dbReference>
<dbReference type="InterPro" id="IPR017476">
    <property type="entry name" value="UDP-Glc/GDP-Man"/>
</dbReference>
<feature type="binding site" evidence="11">
    <location>
        <position position="121"/>
    </location>
    <ligand>
        <name>NAD(+)</name>
        <dbReference type="ChEBI" id="CHEBI:57540"/>
    </ligand>
</feature>
<dbReference type="InterPro" id="IPR014026">
    <property type="entry name" value="UDP-Glc/GDP-Man_DH_dimer"/>
</dbReference>
<dbReference type="PATRIC" id="fig|1424334.3.peg.228"/>
<dbReference type="PIRSF" id="PIRSF500134">
    <property type="entry name" value="UDPglc_DH_bac"/>
    <property type="match status" value="1"/>
</dbReference>
<dbReference type="Proteomes" id="UP000018733">
    <property type="component" value="Unassembled WGS sequence"/>
</dbReference>
<dbReference type="InterPro" id="IPR036291">
    <property type="entry name" value="NAD(P)-bd_dom_sf"/>
</dbReference>
<evidence type="ECO:0000256" key="2">
    <source>
        <dbReference type="ARBA" id="ARBA00006601"/>
    </source>
</evidence>
<comment type="caution">
    <text evidence="14">The sequence shown here is derived from an EMBL/GenBank/DDBJ whole genome shotgun (WGS) entry which is preliminary data.</text>
</comment>
<dbReference type="SUPFAM" id="SSF52413">
    <property type="entry name" value="UDP-glucose/GDP-mannose dehydrogenase C-terminal domain"/>
    <property type="match status" value="1"/>
</dbReference>
<accession>V8QW03</accession>
<evidence type="ECO:0000256" key="8">
    <source>
        <dbReference type="PIRNR" id="PIRNR000124"/>
    </source>
</evidence>
<evidence type="ECO:0000256" key="11">
    <source>
        <dbReference type="PIRSR" id="PIRSR500134-3"/>
    </source>
</evidence>
<keyword evidence="6 8" id="KW-0520">NAD</keyword>
<dbReference type="OrthoDB" id="9803238at2"/>
<dbReference type="NCBIfam" id="TIGR03026">
    <property type="entry name" value="NDP-sugDHase"/>
    <property type="match status" value="1"/>
</dbReference>
<sequence>MNIVVIGAGYVGLVTGCCLAEAGNRVICVDSDLKKIKALEAGHLPFYEPQLGDLLTIQRDSGRLIFEVSIEDAVEKADIVFLAVGTPANEDGSADLKNLLNCAKDLARVITSDCIVVVKSTVPVGTGEYIEKILNQSSERADRSDRKIRIRIASNPEFLAEGRAVQDFRHPDRIVIGAADPQCFAILEELYEPFDYDGQRLIFMDVRSAEFAKYACNSMLAARISMINELSGLAGALGAEISSICQVLEADPRIGGSYLHPGVGYGGSCLPKDLSALIYSAKRMGEPADMLRSIQRVNLSQRDRLLDAIREHFMGDLSSKKIAVWGLSFKPGTNDVRAAPSLTLIRDLVEDGACVHAYDPVAQQTANAALAETEVGFGKAAMDVCKDADALVVMTEWDEFKRPDFNVIKRQMRGNMIFDSRALYRPETLRKYGLKHYRLGQKRVIESELEEETKAGRPFHARSTRETSKEKHPG</sequence>
<gene>
    <name evidence="14" type="ORF">W822_01095</name>
</gene>
<dbReference type="InterPro" id="IPR014027">
    <property type="entry name" value="UDP-Glc/GDP-Man_DH_C"/>
</dbReference>
<feature type="binding site" evidence="10">
    <location>
        <position position="330"/>
    </location>
    <ligand>
        <name>substrate</name>
    </ligand>
</feature>
<dbReference type="Pfam" id="PF00984">
    <property type="entry name" value="UDPG_MGDP_dh"/>
    <property type="match status" value="1"/>
</dbReference>
<dbReference type="InterPro" id="IPR008927">
    <property type="entry name" value="6-PGluconate_DH-like_C_sf"/>
</dbReference>
<dbReference type="SUPFAM" id="SSF48179">
    <property type="entry name" value="6-phosphogluconate dehydrogenase C-terminal domain-like"/>
    <property type="match status" value="1"/>
</dbReference>
<feature type="binding site" evidence="11">
    <location>
        <position position="272"/>
    </location>
    <ligand>
        <name>NAD(+)</name>
        <dbReference type="ChEBI" id="CHEBI:57540"/>
    </ligand>
</feature>
<feature type="binding site" evidence="11">
    <location>
        <position position="30"/>
    </location>
    <ligand>
        <name>NAD(+)</name>
        <dbReference type="ChEBI" id="CHEBI:57540"/>
    </ligand>
</feature>
<evidence type="ECO:0000259" key="13">
    <source>
        <dbReference type="SMART" id="SM00984"/>
    </source>
</evidence>
<dbReference type="SMART" id="SM00984">
    <property type="entry name" value="UDPG_MGDP_dh_C"/>
    <property type="match status" value="1"/>
</dbReference>
<keyword evidence="15" id="KW-1185">Reference proteome</keyword>
<feature type="binding site" evidence="11">
    <location>
        <position position="35"/>
    </location>
    <ligand>
        <name>NAD(+)</name>
        <dbReference type="ChEBI" id="CHEBI:57540"/>
    </ligand>
</feature>
<feature type="active site" description="Nucleophile" evidence="9">
    <location>
        <position position="269"/>
    </location>
</feature>
<evidence type="ECO:0000256" key="12">
    <source>
        <dbReference type="SAM" id="MobiDB-lite"/>
    </source>
</evidence>
<dbReference type="InterPro" id="IPR028357">
    <property type="entry name" value="UDPglc_DH_bac"/>
</dbReference>
<feature type="binding site" evidence="10">
    <location>
        <begin position="158"/>
        <end position="161"/>
    </location>
    <ligand>
        <name>substrate</name>
    </ligand>
</feature>
<evidence type="ECO:0000256" key="7">
    <source>
        <dbReference type="ARBA" id="ARBA00047473"/>
    </source>
</evidence>
<proteinExistence type="inferred from homology"/>
<dbReference type="UniPathway" id="UPA00038">
    <property type="reaction ID" value="UER00491"/>
</dbReference>
<dbReference type="eggNOG" id="COG1004">
    <property type="taxonomic scope" value="Bacteria"/>
</dbReference>
<feature type="region of interest" description="Disordered" evidence="12">
    <location>
        <begin position="448"/>
        <end position="474"/>
    </location>
</feature>
<dbReference type="AlphaFoldDB" id="V8QW03"/>
<feature type="binding site" evidence="11">
    <location>
        <position position="337"/>
    </location>
    <ligand>
        <name>NAD(+)</name>
        <dbReference type="ChEBI" id="CHEBI:57540"/>
    </ligand>
</feature>
<keyword evidence="5 8" id="KW-0560">Oxidoreductase</keyword>
<dbReference type="GO" id="GO:0006065">
    <property type="term" value="P:UDP-glucuronate biosynthetic process"/>
    <property type="evidence" value="ECO:0007669"/>
    <property type="project" value="UniProtKB-UniPathway"/>
</dbReference>
<evidence type="ECO:0000313" key="14">
    <source>
        <dbReference type="EMBL" id="ETF03837.1"/>
    </source>
</evidence>
<dbReference type="Pfam" id="PF03720">
    <property type="entry name" value="UDPG_MGDP_dh_C"/>
    <property type="match status" value="1"/>
</dbReference>
<comment type="similarity">
    <text evidence="2 8">Belongs to the UDP-glucose/GDP-mannose dehydrogenase family.</text>
</comment>
<dbReference type="Gene3D" id="3.40.50.720">
    <property type="entry name" value="NAD(P)-binding Rossmann-like Domain"/>
    <property type="match status" value="2"/>
</dbReference>
<feature type="domain" description="UDP-glucose/GDP-mannose dehydrogenase C-terminal" evidence="13">
    <location>
        <begin position="323"/>
        <end position="426"/>
    </location>
</feature>
<dbReference type="STRING" id="1424334.W822_01095"/>
<dbReference type="PANTHER" id="PTHR43750:SF3">
    <property type="entry name" value="UDP-GLUCOSE 6-DEHYDROGENASE TUAD"/>
    <property type="match status" value="1"/>
</dbReference>
<evidence type="ECO:0000256" key="5">
    <source>
        <dbReference type="ARBA" id="ARBA00023002"/>
    </source>
</evidence>
<feature type="compositionally biased region" description="Basic and acidic residues" evidence="12">
    <location>
        <begin position="463"/>
        <end position="474"/>
    </location>
</feature>
<name>V8QW03_9BURK</name>
<dbReference type="EC" id="1.1.1.22" evidence="3 8"/>